<comment type="subcellular location">
    <subcellularLocation>
        <location evidence="1">Cell membrane</location>
    </subcellularLocation>
</comment>
<dbReference type="NCBIfam" id="NF008745">
    <property type="entry name" value="PRK11778.1"/>
    <property type="match status" value="1"/>
</dbReference>
<keyword evidence="7" id="KW-0720">Serine protease</keyword>
<feature type="domain" description="Peptidase S49" evidence="12">
    <location>
        <begin position="165"/>
        <end position="311"/>
    </location>
</feature>
<dbReference type="AlphaFoldDB" id="C5BJB2"/>
<organism evidence="14 15">
    <name type="scientific">Teredinibacter turnerae (strain ATCC 39867 / T7901)</name>
    <dbReference type="NCBI Taxonomy" id="377629"/>
    <lineage>
        <taxon>Bacteria</taxon>
        <taxon>Pseudomonadati</taxon>
        <taxon>Pseudomonadota</taxon>
        <taxon>Gammaproteobacteria</taxon>
        <taxon>Cellvibrionales</taxon>
        <taxon>Cellvibrionaceae</taxon>
        <taxon>Teredinibacter</taxon>
    </lineage>
</organism>
<dbReference type="InterPro" id="IPR013703">
    <property type="entry name" value="Peptidase_S49_N_proteobac"/>
</dbReference>
<evidence type="ECO:0000256" key="2">
    <source>
        <dbReference type="ARBA" id="ARBA00008683"/>
    </source>
</evidence>
<evidence type="ECO:0000259" key="12">
    <source>
        <dbReference type="Pfam" id="PF01343"/>
    </source>
</evidence>
<keyword evidence="5 11" id="KW-0812">Transmembrane</keyword>
<dbReference type="CDD" id="cd07023">
    <property type="entry name" value="S49_Sppa_N_C"/>
    <property type="match status" value="1"/>
</dbReference>
<evidence type="ECO:0000313" key="14">
    <source>
        <dbReference type="EMBL" id="ACR13525.1"/>
    </source>
</evidence>
<accession>C5BJB2</accession>
<dbReference type="SUPFAM" id="SSF52096">
    <property type="entry name" value="ClpP/crotonase"/>
    <property type="match status" value="1"/>
</dbReference>
<dbReference type="KEGG" id="ttu:TERTU_2117"/>
<dbReference type="OrthoDB" id="5614232at2"/>
<dbReference type="RefSeq" id="WP_015819639.1">
    <property type="nucleotide sequence ID" value="NC_012997.1"/>
</dbReference>
<evidence type="ECO:0000256" key="1">
    <source>
        <dbReference type="ARBA" id="ARBA00004236"/>
    </source>
</evidence>
<dbReference type="PANTHER" id="PTHR42987:SF4">
    <property type="entry name" value="PROTEASE SOHB-RELATED"/>
    <property type="match status" value="1"/>
</dbReference>
<dbReference type="STRING" id="377629.TERTU_2117"/>
<dbReference type="GO" id="GO:0005886">
    <property type="term" value="C:plasma membrane"/>
    <property type="evidence" value="ECO:0007669"/>
    <property type="project" value="UniProtKB-SubCell"/>
</dbReference>
<dbReference type="Proteomes" id="UP000009080">
    <property type="component" value="Chromosome"/>
</dbReference>
<sequence length="353" mass="39278">MEFLYEYGLFFAKALTVVVAFGAVVAIIAAAGMRQQHDGKGHIEVKKLNEKYEDILEGIKSVVVDENLLKKEHKAAKKSEKAERKKAKAEAKKNTADAELVHKKRVFVTNFDGDIRASETENLREVITSILSLATPQDEVVVRLESQGGMVHSYGFAASQLSRIREKNIPLTVCVDMVAASGGYMMACVADKIVSAPFAILGSIGVVAQLPNFHRLLKKHDVDYEMLTAGEYKRTLTMFGENTDKGRQKFVEDLEDTHTLFKDFIRSNRAIVDVDAVATGEVWFGQRALEAKLVDCIQTSDQYLVDLYSEADVFEIEFVEKKKLAEKLGISVAAAADTVINRWLGQLNTKFFS</sequence>
<keyword evidence="15" id="KW-1185">Reference proteome</keyword>
<evidence type="ECO:0000256" key="3">
    <source>
        <dbReference type="ARBA" id="ARBA00022475"/>
    </source>
</evidence>
<evidence type="ECO:0000256" key="7">
    <source>
        <dbReference type="ARBA" id="ARBA00022825"/>
    </source>
</evidence>
<dbReference type="Gene3D" id="3.90.226.10">
    <property type="entry name" value="2-enoyl-CoA Hydratase, Chain A, domain 1"/>
    <property type="match status" value="1"/>
</dbReference>
<protein>
    <submittedName>
        <fullName evidence="14">Protease SohB</fullName>
    </submittedName>
</protein>
<dbReference type="GO" id="GO:0004252">
    <property type="term" value="F:serine-type endopeptidase activity"/>
    <property type="evidence" value="ECO:0007669"/>
    <property type="project" value="InterPro"/>
</dbReference>
<dbReference type="eggNOG" id="COG0616">
    <property type="taxonomic scope" value="Bacteria"/>
</dbReference>
<keyword evidence="4 14" id="KW-0645">Protease</keyword>
<keyword evidence="6" id="KW-0378">Hydrolase</keyword>
<dbReference type="HOGENOM" id="CLU_070316_0_0_6"/>
<dbReference type="InterPro" id="IPR047272">
    <property type="entry name" value="S49_SppA_C"/>
</dbReference>
<keyword evidence="3" id="KW-1003">Cell membrane</keyword>
<evidence type="ECO:0000256" key="11">
    <source>
        <dbReference type="SAM" id="Phobius"/>
    </source>
</evidence>
<evidence type="ECO:0000256" key="8">
    <source>
        <dbReference type="ARBA" id="ARBA00022989"/>
    </source>
</evidence>
<evidence type="ECO:0000256" key="6">
    <source>
        <dbReference type="ARBA" id="ARBA00022801"/>
    </source>
</evidence>
<keyword evidence="9 11" id="KW-0472">Membrane</keyword>
<dbReference type="EMBL" id="CP001614">
    <property type="protein sequence ID" value="ACR13525.1"/>
    <property type="molecule type" value="Genomic_DNA"/>
</dbReference>
<keyword evidence="8 11" id="KW-1133">Transmembrane helix</keyword>
<evidence type="ECO:0000256" key="4">
    <source>
        <dbReference type="ARBA" id="ARBA00022670"/>
    </source>
</evidence>
<dbReference type="Pfam" id="PF08496">
    <property type="entry name" value="Peptidase_S49_N"/>
    <property type="match status" value="1"/>
</dbReference>
<dbReference type="InterPro" id="IPR029045">
    <property type="entry name" value="ClpP/crotonase-like_dom_sf"/>
</dbReference>
<feature type="region of interest" description="Disordered" evidence="10">
    <location>
        <begin position="75"/>
        <end position="94"/>
    </location>
</feature>
<feature type="transmembrane region" description="Helical" evidence="11">
    <location>
        <begin position="12"/>
        <end position="33"/>
    </location>
</feature>
<feature type="compositionally biased region" description="Basic and acidic residues" evidence="10">
    <location>
        <begin position="77"/>
        <end position="94"/>
    </location>
</feature>
<reference evidence="14 15" key="1">
    <citation type="journal article" date="2009" name="PLoS ONE">
        <title>The complete genome of Teredinibacter turnerae T7901: an intracellular endosymbiont of marine wood-boring bivalves (shipworms).</title>
        <authorList>
            <person name="Yang J.C."/>
            <person name="Madupu R."/>
            <person name="Durkin A.S."/>
            <person name="Ekborg N.A."/>
            <person name="Pedamallu C.S."/>
            <person name="Hostetler J.B."/>
            <person name="Radune D."/>
            <person name="Toms B.S."/>
            <person name="Henrissat B."/>
            <person name="Coutinho P.M."/>
            <person name="Schwarz S."/>
            <person name="Field L."/>
            <person name="Trindade-Silva A.E."/>
            <person name="Soares C.A.G."/>
            <person name="Elshahawi S."/>
            <person name="Hanora A."/>
            <person name="Schmidt E.W."/>
            <person name="Haygood M.G."/>
            <person name="Posfai J."/>
            <person name="Benner J."/>
            <person name="Madinger C."/>
            <person name="Nove J."/>
            <person name="Anton B."/>
            <person name="Chaudhary K."/>
            <person name="Foster J."/>
            <person name="Holman A."/>
            <person name="Kumar S."/>
            <person name="Lessard P.A."/>
            <person name="Luyten Y.A."/>
            <person name="Slatko B."/>
            <person name="Wood N."/>
            <person name="Wu B."/>
            <person name="Teplitski M."/>
            <person name="Mougous J.D."/>
            <person name="Ward N."/>
            <person name="Eisen J.A."/>
            <person name="Badger J.H."/>
            <person name="Distel D.L."/>
        </authorList>
    </citation>
    <scope>NUCLEOTIDE SEQUENCE [LARGE SCALE GENOMIC DNA]</scope>
    <source>
        <strain evidence="15">ATCC 39867 / T7901</strain>
    </source>
</reference>
<name>C5BJB2_TERTT</name>
<dbReference type="GO" id="GO:0006508">
    <property type="term" value="P:proteolysis"/>
    <property type="evidence" value="ECO:0007669"/>
    <property type="project" value="UniProtKB-KW"/>
</dbReference>
<evidence type="ECO:0000256" key="10">
    <source>
        <dbReference type="SAM" id="MobiDB-lite"/>
    </source>
</evidence>
<comment type="similarity">
    <text evidence="2">Belongs to the peptidase S49 family.</text>
</comment>
<dbReference type="Gene3D" id="6.20.330.10">
    <property type="match status" value="1"/>
</dbReference>
<gene>
    <name evidence="14" type="ordered locus">TERTU_2117</name>
</gene>
<evidence type="ECO:0000256" key="9">
    <source>
        <dbReference type="ARBA" id="ARBA00023136"/>
    </source>
</evidence>
<evidence type="ECO:0000259" key="13">
    <source>
        <dbReference type="Pfam" id="PF08496"/>
    </source>
</evidence>
<dbReference type="Pfam" id="PF01343">
    <property type="entry name" value="Peptidase_S49"/>
    <property type="match status" value="1"/>
</dbReference>
<evidence type="ECO:0000256" key="5">
    <source>
        <dbReference type="ARBA" id="ARBA00022692"/>
    </source>
</evidence>
<evidence type="ECO:0000313" key="15">
    <source>
        <dbReference type="Proteomes" id="UP000009080"/>
    </source>
</evidence>
<feature type="domain" description="Peptidase S49 N-terminal proteobacteria" evidence="13">
    <location>
        <begin position="2"/>
        <end position="161"/>
    </location>
</feature>
<dbReference type="InterPro" id="IPR002142">
    <property type="entry name" value="Peptidase_S49"/>
</dbReference>
<proteinExistence type="inferred from homology"/>
<dbReference type="PANTHER" id="PTHR42987">
    <property type="entry name" value="PEPTIDASE S49"/>
    <property type="match status" value="1"/>
</dbReference>